<evidence type="ECO:0000256" key="9">
    <source>
        <dbReference type="ARBA" id="ARBA00023274"/>
    </source>
</evidence>
<proteinExistence type="inferred from homology"/>
<protein>
    <recommendedName>
        <fullName evidence="11">60S ribosomal protein L29</fullName>
    </recommendedName>
</protein>
<evidence type="ECO:0000256" key="3">
    <source>
        <dbReference type="ARBA" id="ARBA00011133"/>
    </source>
</evidence>
<dbReference type="GO" id="GO:0022625">
    <property type="term" value="C:cytosolic large ribosomal subunit"/>
    <property type="evidence" value="ECO:0007669"/>
    <property type="project" value="TreeGrafter"/>
</dbReference>
<dbReference type="InterPro" id="IPR002673">
    <property type="entry name" value="Ribosomal_eL29"/>
</dbReference>
<evidence type="ECO:0000313" key="13">
    <source>
        <dbReference type="Proteomes" id="UP000515126"/>
    </source>
</evidence>
<evidence type="ECO:0000256" key="10">
    <source>
        <dbReference type="ARBA" id="ARBA00034092"/>
    </source>
</evidence>
<evidence type="ECO:0000256" key="4">
    <source>
        <dbReference type="ARBA" id="ARBA00022481"/>
    </source>
</evidence>
<evidence type="ECO:0000256" key="8">
    <source>
        <dbReference type="ARBA" id="ARBA00022990"/>
    </source>
</evidence>
<gene>
    <name evidence="14" type="primary">LOC110302881</name>
</gene>
<dbReference type="GO" id="GO:0002181">
    <property type="term" value="P:cytoplasmic translation"/>
    <property type="evidence" value="ECO:0007669"/>
    <property type="project" value="TreeGrafter"/>
</dbReference>
<evidence type="ECO:0000313" key="14">
    <source>
        <dbReference type="RefSeq" id="XP_021029329.1"/>
    </source>
</evidence>
<dbReference type="RefSeq" id="XP_021029329.1">
    <property type="nucleotide sequence ID" value="XM_021173670.1"/>
</dbReference>
<comment type="similarity">
    <text evidence="2 11">Belongs to the eukaryotic ribosomal protein eL29 family.</text>
</comment>
<evidence type="ECO:0000256" key="12">
    <source>
        <dbReference type="SAM" id="MobiDB-lite"/>
    </source>
</evidence>
<dbReference type="Pfam" id="PF01779">
    <property type="entry name" value="Ribosomal_L29e"/>
    <property type="match status" value="1"/>
</dbReference>
<organism evidence="13 14">
    <name type="scientific">Mus caroli</name>
    <name type="common">Ryukyu mouse</name>
    <name type="synonym">Ricefield mouse</name>
    <dbReference type="NCBI Taxonomy" id="10089"/>
    <lineage>
        <taxon>Eukaryota</taxon>
        <taxon>Metazoa</taxon>
        <taxon>Chordata</taxon>
        <taxon>Craniata</taxon>
        <taxon>Vertebrata</taxon>
        <taxon>Euteleostomi</taxon>
        <taxon>Mammalia</taxon>
        <taxon>Eutheria</taxon>
        <taxon>Euarchontoglires</taxon>
        <taxon>Glires</taxon>
        <taxon>Rodentia</taxon>
        <taxon>Myomorpha</taxon>
        <taxon>Muroidea</taxon>
        <taxon>Muridae</taxon>
        <taxon>Murinae</taxon>
        <taxon>Mus</taxon>
        <taxon>Mus</taxon>
    </lineage>
</organism>
<keyword evidence="6" id="KW-0597">Phosphoprotein</keyword>
<comment type="function">
    <text evidence="10">Component of the large ribosomal subunit. The ribosome is a large ribonucleoprotein complex responsible for the synthesis of proteins in the cell.</text>
</comment>
<keyword evidence="5" id="KW-0963">Cytoplasm</keyword>
<accession>A0A6P5QHK0</accession>
<evidence type="ECO:0000256" key="1">
    <source>
        <dbReference type="ARBA" id="ARBA00004496"/>
    </source>
</evidence>
<dbReference type="PANTHER" id="PTHR12884:SF18">
    <property type="entry name" value="60S RIBOSOMAL PROTEIN L29"/>
    <property type="match status" value="1"/>
</dbReference>
<reference evidence="14" key="1">
    <citation type="submission" date="2025-08" db="UniProtKB">
        <authorList>
            <consortium name="RefSeq"/>
        </authorList>
    </citation>
    <scope>IDENTIFICATION</scope>
</reference>
<dbReference type="AlphaFoldDB" id="A0A6P5QHK0"/>
<evidence type="ECO:0000256" key="5">
    <source>
        <dbReference type="ARBA" id="ARBA00022490"/>
    </source>
</evidence>
<keyword evidence="9 11" id="KW-0687">Ribonucleoprotein</keyword>
<dbReference type="GeneID" id="110302881"/>
<comment type="subcellular location">
    <subcellularLocation>
        <location evidence="1">Cytoplasm</location>
    </subcellularLocation>
</comment>
<evidence type="ECO:0000256" key="2">
    <source>
        <dbReference type="ARBA" id="ARBA00010247"/>
    </source>
</evidence>
<keyword evidence="8" id="KW-0007">Acetylation</keyword>
<dbReference type="Gene3D" id="6.10.140.1730">
    <property type="match status" value="1"/>
</dbReference>
<dbReference type="PANTHER" id="PTHR12884">
    <property type="entry name" value="60S RIBOSOMAL PROTEIN L29"/>
    <property type="match status" value="1"/>
</dbReference>
<dbReference type="GO" id="GO:0003735">
    <property type="term" value="F:structural constituent of ribosome"/>
    <property type="evidence" value="ECO:0007669"/>
    <property type="project" value="UniProtKB-UniRule"/>
</dbReference>
<keyword evidence="13" id="KW-1185">Reference proteome</keyword>
<dbReference type="KEGG" id="mcal:110302881"/>
<feature type="compositionally biased region" description="Basic residues" evidence="12">
    <location>
        <begin position="1"/>
        <end position="26"/>
    </location>
</feature>
<keyword evidence="4" id="KW-0488">Methylation</keyword>
<evidence type="ECO:0000256" key="7">
    <source>
        <dbReference type="ARBA" id="ARBA00022980"/>
    </source>
</evidence>
<dbReference type="Proteomes" id="UP000515126">
    <property type="component" value="Chromosome 10"/>
</dbReference>
<sequence>MAKSKKHTTHNQSCKWHRNGIKKPKSQRFESLKGVDRRFVRKMRFAKKHKKSLQKMPVNNAKAVSACTDAIEALVKPMAVQSQDAKGPQPQTQHLAFITHRKLRKQIQSYMAKGRRLCQPKPKAEAAAPA</sequence>
<feature type="region of interest" description="Disordered" evidence="12">
    <location>
        <begin position="1"/>
        <end position="28"/>
    </location>
</feature>
<evidence type="ECO:0000256" key="11">
    <source>
        <dbReference type="RuleBase" id="RU364026"/>
    </source>
</evidence>
<name>A0A6P5QHK0_MUSCR</name>
<comment type="subunit">
    <text evidence="3">Component of the large ribosomal subunit.</text>
</comment>
<evidence type="ECO:0000256" key="6">
    <source>
        <dbReference type="ARBA" id="ARBA00022553"/>
    </source>
</evidence>
<keyword evidence="7 11" id="KW-0689">Ribosomal protein</keyword>